<dbReference type="InterPro" id="IPR035986">
    <property type="entry name" value="PKD_dom_sf"/>
</dbReference>
<dbReference type="InterPro" id="IPR000601">
    <property type="entry name" value="PKD_dom"/>
</dbReference>
<dbReference type="AlphaFoldDB" id="A0A2T1NBY0"/>
<dbReference type="PROSITE" id="PS50093">
    <property type="entry name" value="PKD"/>
    <property type="match status" value="1"/>
</dbReference>
<protein>
    <recommendedName>
        <fullName evidence="1">PKD domain-containing protein</fullName>
    </recommendedName>
</protein>
<dbReference type="InterPro" id="IPR008979">
    <property type="entry name" value="Galactose-bd-like_sf"/>
</dbReference>
<organism evidence="2 3">
    <name type="scientific">Aurantibacter aestuarii</name>
    <dbReference type="NCBI Taxonomy" id="1266046"/>
    <lineage>
        <taxon>Bacteria</taxon>
        <taxon>Pseudomonadati</taxon>
        <taxon>Bacteroidota</taxon>
        <taxon>Flavobacteriia</taxon>
        <taxon>Flavobacteriales</taxon>
        <taxon>Flavobacteriaceae</taxon>
        <taxon>Aurantibacter</taxon>
    </lineage>
</organism>
<name>A0A2T1NBY0_9FLAO</name>
<dbReference type="SUPFAM" id="SSF49299">
    <property type="entry name" value="PKD domain"/>
    <property type="match status" value="1"/>
</dbReference>
<dbReference type="PROSITE" id="PS51257">
    <property type="entry name" value="PROKAR_LIPOPROTEIN"/>
    <property type="match status" value="1"/>
</dbReference>
<evidence type="ECO:0000313" key="2">
    <source>
        <dbReference type="EMBL" id="PSG89963.1"/>
    </source>
</evidence>
<evidence type="ECO:0000313" key="3">
    <source>
        <dbReference type="Proteomes" id="UP000238426"/>
    </source>
</evidence>
<dbReference type="SUPFAM" id="SSF49785">
    <property type="entry name" value="Galactose-binding domain-like"/>
    <property type="match status" value="1"/>
</dbReference>
<comment type="caution">
    <text evidence="2">The sequence shown here is derived from an EMBL/GenBank/DDBJ whole genome shotgun (WGS) entry which is preliminary data.</text>
</comment>
<dbReference type="InterPro" id="IPR013783">
    <property type="entry name" value="Ig-like_fold"/>
</dbReference>
<dbReference type="Proteomes" id="UP000238426">
    <property type="component" value="Unassembled WGS sequence"/>
</dbReference>
<dbReference type="CDD" id="cd00146">
    <property type="entry name" value="PKD"/>
    <property type="match status" value="1"/>
</dbReference>
<proteinExistence type="predicted"/>
<keyword evidence="3" id="KW-1185">Reference proteome</keyword>
<dbReference type="EMBL" id="PXOQ01000007">
    <property type="protein sequence ID" value="PSG89963.1"/>
    <property type="molecule type" value="Genomic_DNA"/>
</dbReference>
<accession>A0A2T1NBY0</accession>
<reference evidence="2 3" key="1">
    <citation type="submission" date="2018-03" db="EMBL/GenBank/DDBJ databases">
        <title>Mesoflavibacter sp. HG37 and Mesoflavibacter sp. HG96 sp.nov., two marine bacteria isolated from seawater of Western Pacific Ocean.</title>
        <authorList>
            <person name="Cheng H."/>
            <person name="Wu Y.-H."/>
            <person name="Guo L.-L."/>
            <person name="Xu X.-W."/>
        </authorList>
    </citation>
    <scope>NUCLEOTIDE SEQUENCE [LARGE SCALE GENOMIC DNA]</scope>
    <source>
        <strain evidence="2 3">KCTC 32269</strain>
    </source>
</reference>
<dbReference type="Gene3D" id="2.60.120.430">
    <property type="entry name" value="Galactose-binding lectin"/>
    <property type="match status" value="2"/>
</dbReference>
<feature type="domain" description="PKD" evidence="1">
    <location>
        <begin position="163"/>
        <end position="224"/>
    </location>
</feature>
<gene>
    <name evidence="2" type="ORF">C7H52_01450</name>
</gene>
<sequence length="554" mass="59202">MDSKSRILKIKIDTMKTVKYLLSLVLVVATIISCSQDDDNAIDIAGVPAPTNVSALVVIIPDNSGLVTITPLGEGVSTFSVNYGDGTGNTSGILQPGESAQNTYEAGIYNIAITATGINGKTTTVSQEIEVSFLPPQNLMVSIENDSNISRKVNVTATADLAISYEVNFGDANNTVVSGNIGDEVSFIYDMAGTYTITVTAFSGSTDTAVYTEDFTVTELVIPTDAAPVPPVRQDADKISMFSNAYTTDVNVSSWRSSWSTSTLTDIQVAGDDTKEYIDADFVGVEFYGADAVDASAMEFFHIDVWTPNATTFRVKLVDLGGASGTEGEIEFAGIAQGEWVSLDIPMADFIAAGMTSTNSIQQLIFSGLPTGTFDFYIDNVYFYRGASAPTMPTIAAPTPSEPQADVINMFSNAYTQDVNVSSWRSSWSTSTLTDIQVAGNDTKEYIDADFVGVEFYAPDAVDASGMAFFHVDVWTPNATTFRVKLVDLGGASATEAEIVFDGIAQGQWVSLDIPMADFVAGGMTATNSIQQLIFSGLPTGTFDFYIDNVYFHN</sequence>
<evidence type="ECO:0000259" key="1">
    <source>
        <dbReference type="PROSITE" id="PS50093"/>
    </source>
</evidence>
<dbReference type="Gene3D" id="2.60.40.10">
    <property type="entry name" value="Immunoglobulins"/>
    <property type="match status" value="1"/>
</dbReference>